<evidence type="ECO:0000256" key="2">
    <source>
        <dbReference type="SAM" id="MobiDB-lite"/>
    </source>
</evidence>
<feature type="region of interest" description="Disordered" evidence="2">
    <location>
        <begin position="1"/>
        <end position="59"/>
    </location>
</feature>
<feature type="domain" description="RRM" evidence="3">
    <location>
        <begin position="119"/>
        <end position="203"/>
    </location>
</feature>
<evidence type="ECO:0000256" key="1">
    <source>
        <dbReference type="PROSITE-ProRule" id="PRU00176"/>
    </source>
</evidence>
<gene>
    <name evidence="4" type="ORF">V5N11_007417</name>
</gene>
<evidence type="ECO:0000259" key="3">
    <source>
        <dbReference type="PROSITE" id="PS50102"/>
    </source>
</evidence>
<organism evidence="4 5">
    <name type="scientific">Cardamine amara subsp. amara</name>
    <dbReference type="NCBI Taxonomy" id="228776"/>
    <lineage>
        <taxon>Eukaryota</taxon>
        <taxon>Viridiplantae</taxon>
        <taxon>Streptophyta</taxon>
        <taxon>Embryophyta</taxon>
        <taxon>Tracheophyta</taxon>
        <taxon>Spermatophyta</taxon>
        <taxon>Magnoliopsida</taxon>
        <taxon>eudicotyledons</taxon>
        <taxon>Gunneridae</taxon>
        <taxon>Pentapetalae</taxon>
        <taxon>rosids</taxon>
        <taxon>malvids</taxon>
        <taxon>Brassicales</taxon>
        <taxon>Brassicaceae</taxon>
        <taxon>Cardamineae</taxon>
        <taxon>Cardamine</taxon>
    </lineage>
</organism>
<dbReference type="PROSITE" id="PS50102">
    <property type="entry name" value="RRM"/>
    <property type="match status" value="1"/>
</dbReference>
<keyword evidence="1" id="KW-0694">RNA-binding</keyword>
<evidence type="ECO:0000313" key="5">
    <source>
        <dbReference type="Proteomes" id="UP001558713"/>
    </source>
</evidence>
<dbReference type="InterPro" id="IPR000504">
    <property type="entry name" value="RRM_dom"/>
</dbReference>
<name>A0ABD1B524_CARAN</name>
<keyword evidence="5" id="KW-1185">Reference proteome</keyword>
<dbReference type="InterPro" id="IPR012677">
    <property type="entry name" value="Nucleotide-bd_a/b_plait_sf"/>
</dbReference>
<sequence length="246" mass="27397">MGKKNKKSSTPGDDLAKTKKHKRFSTTEVETARVPSSMSLKNVGKSVLEPGSTSKENLKKQISEEIKEMSKSIKELTEAVKRQEEILQTIADQHEGKDEGAAEDFCNFECEEAMEDHDNSIIVKGFDKDMGRRRDVKKVLRNVFGSCGKIKSIFVPIACQTGGGPLEYAFITFEDWQGGNEKALKMNGDLLEGRQLEVKLARGSGLLHGYSDSGVGCTRCLLRFSHGIPLQKSLDIPRHLMHRQLN</sequence>
<dbReference type="SUPFAM" id="SSF54928">
    <property type="entry name" value="RNA-binding domain, RBD"/>
    <property type="match status" value="1"/>
</dbReference>
<dbReference type="Pfam" id="PF00076">
    <property type="entry name" value="RRM_1"/>
    <property type="match status" value="1"/>
</dbReference>
<proteinExistence type="predicted"/>
<accession>A0ABD1B524</accession>
<dbReference type="InterPro" id="IPR035979">
    <property type="entry name" value="RBD_domain_sf"/>
</dbReference>
<dbReference type="GO" id="GO:0003723">
    <property type="term" value="F:RNA binding"/>
    <property type="evidence" value="ECO:0007669"/>
    <property type="project" value="UniProtKB-UniRule"/>
</dbReference>
<comment type="caution">
    <text evidence="4">The sequence shown here is derived from an EMBL/GenBank/DDBJ whole genome shotgun (WGS) entry which is preliminary data.</text>
</comment>
<protein>
    <submittedName>
        <fullName evidence="4">Nucleolin 1</fullName>
    </submittedName>
</protein>
<dbReference type="EMBL" id="JBANAX010000325">
    <property type="protein sequence ID" value="KAL1214061.1"/>
    <property type="molecule type" value="Genomic_DNA"/>
</dbReference>
<feature type="compositionally biased region" description="Polar residues" evidence="2">
    <location>
        <begin position="26"/>
        <end position="40"/>
    </location>
</feature>
<evidence type="ECO:0000313" key="4">
    <source>
        <dbReference type="EMBL" id="KAL1214061.1"/>
    </source>
</evidence>
<dbReference type="Gene3D" id="3.30.70.330">
    <property type="match status" value="1"/>
</dbReference>
<dbReference type="AlphaFoldDB" id="A0ABD1B524"/>
<dbReference type="Proteomes" id="UP001558713">
    <property type="component" value="Unassembled WGS sequence"/>
</dbReference>
<reference evidence="4 5" key="1">
    <citation type="submission" date="2024-04" db="EMBL/GenBank/DDBJ databases">
        <title>Genome assembly C_amara_ONT_v2.</title>
        <authorList>
            <person name="Yant L."/>
            <person name="Moore C."/>
            <person name="Slenker M."/>
        </authorList>
    </citation>
    <scope>NUCLEOTIDE SEQUENCE [LARGE SCALE GENOMIC DNA]</scope>
    <source>
        <tissue evidence="4">Leaf</tissue>
    </source>
</reference>